<proteinExistence type="predicted"/>
<dbReference type="InterPro" id="IPR007816">
    <property type="entry name" value="ResB-like_domain"/>
</dbReference>
<feature type="transmembrane region" description="Helical" evidence="6">
    <location>
        <begin position="171"/>
        <end position="192"/>
    </location>
</feature>
<feature type="transmembrane region" description="Helical" evidence="6">
    <location>
        <begin position="29"/>
        <end position="46"/>
    </location>
</feature>
<name>A0A6J5YQ08_9ZZZZ</name>
<evidence type="ECO:0000256" key="4">
    <source>
        <dbReference type="ARBA" id="ARBA00022989"/>
    </source>
</evidence>
<evidence type="ECO:0000256" key="1">
    <source>
        <dbReference type="ARBA" id="ARBA00004141"/>
    </source>
</evidence>
<evidence type="ECO:0000313" key="8">
    <source>
        <dbReference type="EMBL" id="CAB4329893.1"/>
    </source>
</evidence>
<reference evidence="8" key="1">
    <citation type="submission" date="2020-05" db="EMBL/GenBank/DDBJ databases">
        <authorList>
            <person name="Chiriac C."/>
            <person name="Salcher M."/>
            <person name="Ghai R."/>
            <person name="Kavagutti S V."/>
        </authorList>
    </citation>
    <scope>NUCLEOTIDE SEQUENCE</scope>
</reference>
<protein>
    <submittedName>
        <fullName evidence="8">Unannotated protein</fullName>
    </submittedName>
</protein>
<gene>
    <name evidence="9" type="ORF">UFOPK2731_00624</name>
    <name evidence="10" type="ORF">UFOPK3161_00117</name>
    <name evidence="8" type="ORF">UFOPK3962_00078</name>
    <name evidence="11" type="ORF">UFOPK4427_00077</name>
</gene>
<dbReference type="EMBL" id="CAESAH010000001">
    <property type="protein sequence ID" value="CAB4329893.1"/>
    <property type="molecule type" value="Genomic_DNA"/>
</dbReference>
<keyword evidence="2 6" id="KW-0812">Transmembrane</keyword>
<dbReference type="AlphaFoldDB" id="A0A6J5YQ08"/>
<evidence type="ECO:0000313" key="11">
    <source>
        <dbReference type="EMBL" id="CAB5134418.1"/>
    </source>
</evidence>
<dbReference type="EMBL" id="CAEZYO010000013">
    <property type="protein sequence ID" value="CAB4727827.1"/>
    <property type="molecule type" value="Genomic_DNA"/>
</dbReference>
<feature type="transmembrane region" description="Helical" evidence="6">
    <location>
        <begin position="430"/>
        <end position="447"/>
    </location>
</feature>
<dbReference type="EMBL" id="CAFABC010000002">
    <property type="protein sequence ID" value="CAB4814946.1"/>
    <property type="molecule type" value="Genomic_DNA"/>
</dbReference>
<dbReference type="PANTHER" id="PTHR31566:SF0">
    <property type="entry name" value="CYTOCHROME C BIOGENESIS PROTEIN CCS1, CHLOROPLASTIC"/>
    <property type="match status" value="1"/>
</dbReference>
<feature type="transmembrane region" description="Helical" evidence="6">
    <location>
        <begin position="83"/>
        <end position="101"/>
    </location>
</feature>
<feature type="domain" description="ResB-like" evidence="7">
    <location>
        <begin position="26"/>
        <end position="478"/>
    </location>
</feature>
<evidence type="ECO:0000256" key="3">
    <source>
        <dbReference type="ARBA" id="ARBA00022748"/>
    </source>
</evidence>
<sequence length="489" mass="54430">MSQEIQIPELGSVGLLRYSWRQLTSMRTALILLLMLGVAAIPGSLIPQRTQNPMKVSEYFKNSPDLSRWMDRFSLFDVYGSPWFSAIYILLFISLIGCVLPRTIEHFHAARALPPATPKNLDRMEHYASWTAQGDELEKAKAWFKTNRFRILEKDGSISAEKGFSRETGNLFFHLALILVLLGISFSSLFGMRGEAILNVGERFVNTPTSYDSLQYGKLFKEYNLSDFSIKIDKFTAKYNVETNAPEDYTLDVTFAQGDLTKFTKRVIKVNSPLKVRNTNIYLQANGYSPVVTVRDSKGNVAMQGPIPFLPQDANLRSIGAIKVPDADPQIGFVGSFVPTYARSTGNGAISVFPEALDPRLLLSAWIGDLGLDSGVPQSVYRIDTSKMKQVGLKSLKPGEKFIYPQGSITFEGYQQWVNLQIVNDPGKNFALLGGIVAILGLLASLFTRRRRIWIRAGKSIEVAGLAKNAAPGLDIEMQKFVTMLKGEN</sequence>
<evidence type="ECO:0000313" key="10">
    <source>
        <dbReference type="EMBL" id="CAB4814946.1"/>
    </source>
</evidence>
<keyword evidence="4 6" id="KW-1133">Transmembrane helix</keyword>
<dbReference type="Pfam" id="PF05140">
    <property type="entry name" value="ResB"/>
    <property type="match status" value="1"/>
</dbReference>
<comment type="subcellular location">
    <subcellularLocation>
        <location evidence="1">Membrane</location>
        <topology evidence="1">Multi-pass membrane protein</topology>
    </subcellularLocation>
</comment>
<evidence type="ECO:0000313" key="9">
    <source>
        <dbReference type="EMBL" id="CAB4727827.1"/>
    </source>
</evidence>
<dbReference type="GO" id="GO:0016020">
    <property type="term" value="C:membrane"/>
    <property type="evidence" value="ECO:0007669"/>
    <property type="project" value="UniProtKB-SubCell"/>
</dbReference>
<evidence type="ECO:0000259" key="7">
    <source>
        <dbReference type="Pfam" id="PF05140"/>
    </source>
</evidence>
<accession>A0A6J5YQ08</accession>
<evidence type="ECO:0000256" key="2">
    <source>
        <dbReference type="ARBA" id="ARBA00022692"/>
    </source>
</evidence>
<dbReference type="PANTHER" id="PTHR31566">
    <property type="entry name" value="CYTOCHROME C BIOGENESIS PROTEIN CCS1, CHLOROPLASTIC"/>
    <property type="match status" value="1"/>
</dbReference>
<keyword evidence="5 6" id="KW-0472">Membrane</keyword>
<organism evidence="8">
    <name type="scientific">freshwater metagenome</name>
    <dbReference type="NCBI Taxonomy" id="449393"/>
    <lineage>
        <taxon>unclassified sequences</taxon>
        <taxon>metagenomes</taxon>
        <taxon>ecological metagenomes</taxon>
    </lineage>
</organism>
<dbReference type="InterPro" id="IPR023494">
    <property type="entry name" value="Cyt_c_bgen_Ccs1/CcsB/ResB"/>
</dbReference>
<evidence type="ECO:0000256" key="6">
    <source>
        <dbReference type="SAM" id="Phobius"/>
    </source>
</evidence>
<keyword evidence="3" id="KW-0201">Cytochrome c-type biogenesis</keyword>
<evidence type="ECO:0000256" key="5">
    <source>
        <dbReference type="ARBA" id="ARBA00023136"/>
    </source>
</evidence>
<dbReference type="EMBL" id="CAFBRY010000001">
    <property type="protein sequence ID" value="CAB5134418.1"/>
    <property type="molecule type" value="Genomic_DNA"/>
</dbReference>
<dbReference type="GO" id="GO:0017004">
    <property type="term" value="P:cytochrome complex assembly"/>
    <property type="evidence" value="ECO:0007669"/>
    <property type="project" value="UniProtKB-KW"/>
</dbReference>